<dbReference type="InterPro" id="IPR025286">
    <property type="entry name" value="MOFRL_assoc_dom"/>
</dbReference>
<evidence type="ECO:0000313" key="3">
    <source>
        <dbReference type="EMBL" id="AJC72614.1"/>
    </source>
</evidence>
<protein>
    <recommendedName>
        <fullName evidence="2">MOFRL-associated domain-containing protein</fullName>
    </recommendedName>
</protein>
<sequence>MVVSGERFYVLAFGKAACSMARAVVDIIGKQIEEGVIITKYGYAEDCLRTERLKVIEAGHPVPDENSLRGGKLGLELTGKVGENNVLLVLISGGGSALLQRAEEWVGEEGGRSHSALSSTIRHSNGTGGEATAKGPSSSKRSSNFLFSTSRSKKAFKLSFFTISDARQGKSGGKGRDCPF</sequence>
<dbReference type="InterPro" id="IPR038614">
    <property type="entry name" value="GK_N_sf"/>
</dbReference>
<proteinExistence type="predicted"/>
<dbReference type="PANTHER" id="PTHR12227:SF0">
    <property type="entry name" value="GLYCERATE KINASE"/>
    <property type="match status" value="1"/>
</dbReference>
<dbReference type="Proteomes" id="UP000062043">
    <property type="component" value="Chromosome"/>
</dbReference>
<feature type="compositionally biased region" description="Polar residues" evidence="1">
    <location>
        <begin position="115"/>
        <end position="125"/>
    </location>
</feature>
<feature type="domain" description="MOFRL-associated" evidence="2">
    <location>
        <begin position="6"/>
        <end position="103"/>
    </location>
</feature>
<dbReference type="KEGG" id="tgy:X802_00620"/>
<reference evidence="3 4" key="1">
    <citation type="submission" date="2014-01" db="EMBL/GenBank/DDBJ databases">
        <title>Genome sequencing of Thermococcus guaymasensis.</title>
        <authorList>
            <person name="Zhang X."/>
            <person name="Alvare G."/>
            <person name="Fristensky B."/>
            <person name="Chen L."/>
            <person name="Suen T."/>
            <person name="Chen Q."/>
            <person name="Ma K."/>
        </authorList>
    </citation>
    <scope>NUCLEOTIDE SEQUENCE [LARGE SCALE GENOMIC DNA]</scope>
    <source>
        <strain evidence="3 4">DSM 11113</strain>
    </source>
</reference>
<dbReference type="GeneID" id="27134167"/>
<name>A0A0X1KMW6_9EURY</name>
<organism evidence="3 4">
    <name type="scientific">Thermococcus guaymasensis DSM 11113</name>
    <dbReference type="NCBI Taxonomy" id="1432656"/>
    <lineage>
        <taxon>Archaea</taxon>
        <taxon>Methanobacteriati</taxon>
        <taxon>Methanobacteriota</taxon>
        <taxon>Thermococci</taxon>
        <taxon>Thermococcales</taxon>
        <taxon>Thermococcaceae</taxon>
        <taxon>Thermococcus</taxon>
    </lineage>
</organism>
<dbReference type="RefSeq" id="WP_062370094.1">
    <property type="nucleotide sequence ID" value="NZ_CP007140.1"/>
</dbReference>
<gene>
    <name evidence="3" type="ORF">X802_00620</name>
</gene>
<evidence type="ECO:0000256" key="1">
    <source>
        <dbReference type="SAM" id="MobiDB-lite"/>
    </source>
</evidence>
<dbReference type="GO" id="GO:0005737">
    <property type="term" value="C:cytoplasm"/>
    <property type="evidence" value="ECO:0007669"/>
    <property type="project" value="TreeGrafter"/>
</dbReference>
<dbReference type="AlphaFoldDB" id="A0A0X1KMW6"/>
<keyword evidence="4" id="KW-1185">Reference proteome</keyword>
<dbReference type="PATRIC" id="fig|1432656.3.peg.121"/>
<dbReference type="Gene3D" id="3.40.50.10180">
    <property type="entry name" value="Glycerate kinase, MOFRL-like N-terminal domain"/>
    <property type="match status" value="1"/>
</dbReference>
<dbReference type="PANTHER" id="PTHR12227">
    <property type="entry name" value="GLYCERATE KINASE"/>
    <property type="match status" value="1"/>
</dbReference>
<feature type="region of interest" description="Disordered" evidence="1">
    <location>
        <begin position="109"/>
        <end position="144"/>
    </location>
</feature>
<dbReference type="GO" id="GO:0008887">
    <property type="term" value="F:glycerate kinase activity"/>
    <property type="evidence" value="ECO:0007669"/>
    <property type="project" value="InterPro"/>
</dbReference>
<evidence type="ECO:0000259" key="2">
    <source>
        <dbReference type="Pfam" id="PF13660"/>
    </source>
</evidence>
<dbReference type="InterPro" id="IPR039760">
    <property type="entry name" value="MOFRL_protein"/>
</dbReference>
<dbReference type="SUPFAM" id="SSF82544">
    <property type="entry name" value="GckA/TtuD-like"/>
    <property type="match status" value="1"/>
</dbReference>
<dbReference type="EMBL" id="CP007140">
    <property type="protein sequence ID" value="AJC72614.1"/>
    <property type="molecule type" value="Genomic_DNA"/>
</dbReference>
<dbReference type="Pfam" id="PF13660">
    <property type="entry name" value="DUF4147"/>
    <property type="match status" value="1"/>
</dbReference>
<accession>A0A0X1KMW6</accession>
<dbReference type="STRING" id="1432656.X802_00620"/>
<evidence type="ECO:0000313" key="4">
    <source>
        <dbReference type="Proteomes" id="UP000062043"/>
    </source>
</evidence>